<keyword evidence="1" id="KW-0175">Coiled coil</keyword>
<accession>A0A803QD35</accession>
<name>A0A803QD35_CANSA</name>
<sequence>MQMVAASQEVLSQGWALGISSTYHTPLAAKEAQEQVVADLAIYGDYKVTFNLSLDKVTREQDDTCSQLVDNCAQLAAAGTEKDKAMCRLKSARKNKKNLEHQVGELQSRVRELREELKAASQTLVEHDGAVVDRQLCTMFGVPILTLISTLSVLKQFSGLLNGEPTSTGLGGGC</sequence>
<feature type="coiled-coil region" evidence="1">
    <location>
        <begin position="82"/>
        <end position="130"/>
    </location>
</feature>
<reference evidence="2" key="2">
    <citation type="submission" date="2021-03" db="UniProtKB">
        <authorList>
            <consortium name="EnsemblPlants"/>
        </authorList>
    </citation>
    <scope>IDENTIFICATION</scope>
</reference>
<dbReference type="EnsemblPlants" id="evm.model.09.1012">
    <property type="protein sequence ID" value="cds.evm.model.09.1012"/>
    <property type="gene ID" value="evm.TU.09.1012"/>
</dbReference>
<protein>
    <submittedName>
        <fullName evidence="2">Uncharacterized protein</fullName>
    </submittedName>
</protein>
<proteinExistence type="predicted"/>
<evidence type="ECO:0000313" key="3">
    <source>
        <dbReference type="Proteomes" id="UP000596661"/>
    </source>
</evidence>
<dbReference type="Proteomes" id="UP000596661">
    <property type="component" value="Chromosome 9"/>
</dbReference>
<dbReference type="AlphaFoldDB" id="A0A803QD35"/>
<reference evidence="2" key="1">
    <citation type="submission" date="2018-11" db="EMBL/GenBank/DDBJ databases">
        <authorList>
            <person name="Grassa J C."/>
        </authorList>
    </citation>
    <scope>NUCLEOTIDE SEQUENCE [LARGE SCALE GENOMIC DNA]</scope>
</reference>
<dbReference type="EMBL" id="UZAU01000745">
    <property type="status" value="NOT_ANNOTATED_CDS"/>
    <property type="molecule type" value="Genomic_DNA"/>
</dbReference>
<organism evidence="2 3">
    <name type="scientific">Cannabis sativa</name>
    <name type="common">Hemp</name>
    <name type="synonym">Marijuana</name>
    <dbReference type="NCBI Taxonomy" id="3483"/>
    <lineage>
        <taxon>Eukaryota</taxon>
        <taxon>Viridiplantae</taxon>
        <taxon>Streptophyta</taxon>
        <taxon>Embryophyta</taxon>
        <taxon>Tracheophyta</taxon>
        <taxon>Spermatophyta</taxon>
        <taxon>Magnoliopsida</taxon>
        <taxon>eudicotyledons</taxon>
        <taxon>Gunneridae</taxon>
        <taxon>Pentapetalae</taxon>
        <taxon>rosids</taxon>
        <taxon>fabids</taxon>
        <taxon>Rosales</taxon>
        <taxon>Cannabaceae</taxon>
        <taxon>Cannabis</taxon>
    </lineage>
</organism>
<evidence type="ECO:0000313" key="2">
    <source>
        <dbReference type="EnsemblPlants" id="cds.evm.model.09.1012"/>
    </source>
</evidence>
<keyword evidence="3" id="KW-1185">Reference proteome</keyword>
<dbReference type="Gramene" id="evm.model.09.1012">
    <property type="protein sequence ID" value="cds.evm.model.09.1012"/>
    <property type="gene ID" value="evm.TU.09.1012"/>
</dbReference>
<evidence type="ECO:0000256" key="1">
    <source>
        <dbReference type="SAM" id="Coils"/>
    </source>
</evidence>